<dbReference type="EMBL" id="BJMN01000015">
    <property type="protein sequence ID" value="GEB57168.1"/>
    <property type="molecule type" value="Genomic_DNA"/>
</dbReference>
<gene>
    <name evidence="1" type="ORF">SGA01_27730</name>
</gene>
<protein>
    <submittedName>
        <fullName evidence="1">Uncharacterized protein</fullName>
    </submittedName>
</protein>
<organism evidence="1 2">
    <name type="scientific">Streptomyces gardneri</name>
    <dbReference type="NCBI Taxonomy" id="66892"/>
    <lineage>
        <taxon>Bacteria</taxon>
        <taxon>Bacillati</taxon>
        <taxon>Actinomycetota</taxon>
        <taxon>Actinomycetes</taxon>
        <taxon>Kitasatosporales</taxon>
        <taxon>Streptomycetaceae</taxon>
        <taxon>Streptomyces</taxon>
    </lineage>
</organism>
<comment type="caution">
    <text evidence="1">The sequence shown here is derived from an EMBL/GenBank/DDBJ whole genome shotgun (WGS) entry which is preliminary data.</text>
</comment>
<dbReference type="Proteomes" id="UP000315226">
    <property type="component" value="Unassembled WGS sequence"/>
</dbReference>
<evidence type="ECO:0000313" key="1">
    <source>
        <dbReference type="EMBL" id="GEB57168.1"/>
    </source>
</evidence>
<reference evidence="1 2" key="1">
    <citation type="submission" date="2019-06" db="EMBL/GenBank/DDBJ databases">
        <title>Whole genome shotgun sequence of Streptomyces gardneri NBRC 12865.</title>
        <authorList>
            <person name="Hosoyama A."/>
            <person name="Uohara A."/>
            <person name="Ohji S."/>
            <person name="Ichikawa N."/>
        </authorList>
    </citation>
    <scope>NUCLEOTIDE SEQUENCE [LARGE SCALE GENOMIC DNA]</scope>
    <source>
        <strain evidence="1 2">NBRC 12865</strain>
    </source>
</reference>
<proteinExistence type="predicted"/>
<dbReference type="AlphaFoldDB" id="A0A4Y3RJP6"/>
<accession>A0A4Y3RJP6</accession>
<keyword evidence="2" id="KW-1185">Reference proteome</keyword>
<name>A0A4Y3RJP6_9ACTN</name>
<sequence length="57" mass="6098">MTRAMLAPEVVRKHDLANSGAGPASAAQIHLNMANWELSSMKQIPWGKRNVTEGPGA</sequence>
<evidence type="ECO:0000313" key="2">
    <source>
        <dbReference type="Proteomes" id="UP000315226"/>
    </source>
</evidence>